<feature type="transmembrane region" description="Helical" evidence="1">
    <location>
        <begin position="51"/>
        <end position="69"/>
    </location>
</feature>
<comment type="caution">
    <text evidence="2">The sequence shown here is derived from an EMBL/GenBank/DDBJ whole genome shotgun (WGS) entry which is preliminary data.</text>
</comment>
<keyword evidence="1" id="KW-1133">Transmembrane helix</keyword>
<dbReference type="RefSeq" id="WP_026990623.1">
    <property type="nucleotide sequence ID" value="NZ_AUGP01000017.1"/>
</dbReference>
<keyword evidence="1" id="KW-0472">Membrane</keyword>
<feature type="transmembrane region" description="Helical" evidence="1">
    <location>
        <begin position="130"/>
        <end position="155"/>
    </location>
</feature>
<dbReference type="OrthoDB" id="9811380at2"/>
<feature type="transmembrane region" description="Helical" evidence="1">
    <location>
        <begin position="81"/>
        <end position="99"/>
    </location>
</feature>
<dbReference type="EMBL" id="JRLY01000002">
    <property type="protein sequence ID" value="KGO94089.1"/>
    <property type="molecule type" value="Genomic_DNA"/>
</dbReference>
<dbReference type="Pfam" id="PF04238">
    <property type="entry name" value="DUF420"/>
    <property type="match status" value="1"/>
</dbReference>
<evidence type="ECO:0000313" key="2">
    <source>
        <dbReference type="EMBL" id="KGO94089.1"/>
    </source>
</evidence>
<evidence type="ECO:0000313" key="3">
    <source>
        <dbReference type="Proteomes" id="UP000030111"/>
    </source>
</evidence>
<feature type="transmembrane region" description="Helical" evidence="1">
    <location>
        <begin position="12"/>
        <end position="31"/>
    </location>
</feature>
<dbReference type="Proteomes" id="UP000030111">
    <property type="component" value="Unassembled WGS sequence"/>
</dbReference>
<dbReference type="STRING" id="1121898.GCA_000422725_01774"/>
<evidence type="ECO:0000256" key="1">
    <source>
        <dbReference type="SAM" id="Phobius"/>
    </source>
</evidence>
<keyword evidence="3" id="KW-1185">Reference proteome</keyword>
<dbReference type="eggNOG" id="COG2322">
    <property type="taxonomic scope" value="Bacteria"/>
</dbReference>
<organism evidence="2 3">
    <name type="scientific">Flavobacterium subsaxonicum WB 4.1-42 = DSM 21790</name>
    <dbReference type="NCBI Taxonomy" id="1121898"/>
    <lineage>
        <taxon>Bacteria</taxon>
        <taxon>Pseudomonadati</taxon>
        <taxon>Bacteroidota</taxon>
        <taxon>Flavobacteriia</taxon>
        <taxon>Flavobacteriales</taxon>
        <taxon>Flavobacteriaceae</taxon>
        <taxon>Flavobacterium</taxon>
    </lineage>
</organism>
<dbReference type="InterPro" id="IPR007352">
    <property type="entry name" value="DUF420"/>
</dbReference>
<keyword evidence="1" id="KW-0812">Transmembrane</keyword>
<dbReference type="PANTHER" id="PTHR37692:SF1">
    <property type="entry name" value="DUF420 DOMAIN-CONTAINING PROTEIN"/>
    <property type="match status" value="1"/>
</dbReference>
<evidence type="ECO:0008006" key="4">
    <source>
        <dbReference type="Google" id="ProtNLM"/>
    </source>
</evidence>
<sequence>MDNTINNAETKYNKWITAVSIIIPIAVAALFGVNLRKLGFNVQPLSFLPPIYATINGLTAIVLFMAVSAIKKGNRVLHERLVKVAIAFSISFLVMYVAYHMTADSTAFGDTNHNGVIDEAEKIAVGPIRFLYYFILLTHIALSVIIIPFVLITYVRGLAGNFERHKKISRITYPMWMYVAVTGVIVYLMISPYYNH</sequence>
<dbReference type="AlphaFoldDB" id="A0A0A2MP49"/>
<accession>A0A0A2MP49</accession>
<protein>
    <recommendedName>
        <fullName evidence="4">YozB</fullName>
    </recommendedName>
</protein>
<dbReference type="PANTHER" id="PTHR37692">
    <property type="entry name" value="HYPOTHETICAL MEMBRANE SPANNING PROTEIN"/>
    <property type="match status" value="1"/>
</dbReference>
<gene>
    <name evidence="2" type="ORF">Q766_03915</name>
</gene>
<proteinExistence type="predicted"/>
<reference evidence="2 3" key="1">
    <citation type="submission" date="2013-09" db="EMBL/GenBank/DDBJ databases">
        <authorList>
            <person name="Zeng Z."/>
            <person name="Chen C."/>
        </authorList>
    </citation>
    <scope>NUCLEOTIDE SEQUENCE [LARGE SCALE GENOMIC DNA]</scope>
    <source>
        <strain evidence="2 3">WB 4.1-42</strain>
    </source>
</reference>
<feature type="transmembrane region" description="Helical" evidence="1">
    <location>
        <begin position="175"/>
        <end position="194"/>
    </location>
</feature>
<name>A0A0A2MP49_9FLAO</name>